<dbReference type="Gene3D" id="3.10.20.440">
    <property type="entry name" value="2Fe-2S iron-sulphur cluster binding domain, sarcosine oxidase, alpha subunit, N-terminal domain"/>
    <property type="match status" value="1"/>
</dbReference>
<accession>A0A382W1W9</accession>
<dbReference type="EMBL" id="UINC01155961">
    <property type="protein sequence ID" value="SVD52118.1"/>
    <property type="molecule type" value="Genomic_DNA"/>
</dbReference>
<evidence type="ECO:0008006" key="3">
    <source>
        <dbReference type="Google" id="ProtNLM"/>
    </source>
</evidence>
<dbReference type="Pfam" id="PF13510">
    <property type="entry name" value="Fer2_4"/>
    <property type="match status" value="1"/>
</dbReference>
<feature type="non-terminal residue" evidence="2">
    <location>
        <position position="136"/>
    </location>
</feature>
<sequence length="136" mass="15212">MTQNFRIGSGGRVDRSTPIEFSFNGKAYQGFRGDTLASALLANGVRTVSRSFKFHRPRGIVSAGVEESNGILAVDYGCGLLPIVRTTQMPLTEGLQAESQNCYPTPGFDLLRILDYTRDFWPAGFYNKIFKWPSWH</sequence>
<proteinExistence type="predicted"/>
<evidence type="ECO:0000256" key="1">
    <source>
        <dbReference type="ARBA" id="ARBA00023002"/>
    </source>
</evidence>
<name>A0A382W1W9_9ZZZZ</name>
<keyword evidence="1" id="KW-0560">Oxidoreductase</keyword>
<reference evidence="2" key="1">
    <citation type="submission" date="2018-05" db="EMBL/GenBank/DDBJ databases">
        <authorList>
            <person name="Lanie J.A."/>
            <person name="Ng W.-L."/>
            <person name="Kazmierczak K.M."/>
            <person name="Andrzejewski T.M."/>
            <person name="Davidsen T.M."/>
            <person name="Wayne K.J."/>
            <person name="Tettelin H."/>
            <person name="Glass J.I."/>
            <person name="Rusch D."/>
            <person name="Podicherti R."/>
            <person name="Tsui H.-C.T."/>
            <person name="Winkler M.E."/>
        </authorList>
    </citation>
    <scope>NUCLEOTIDE SEQUENCE</scope>
</reference>
<dbReference type="InterPro" id="IPR042204">
    <property type="entry name" value="2Fe-2S-bd_N"/>
</dbReference>
<protein>
    <recommendedName>
        <fullName evidence="3">Sarcosine oxidase subunit alpha</fullName>
    </recommendedName>
</protein>
<dbReference type="GO" id="GO:0016491">
    <property type="term" value="F:oxidoreductase activity"/>
    <property type="evidence" value="ECO:0007669"/>
    <property type="project" value="UniProtKB-KW"/>
</dbReference>
<organism evidence="2">
    <name type="scientific">marine metagenome</name>
    <dbReference type="NCBI Taxonomy" id="408172"/>
    <lineage>
        <taxon>unclassified sequences</taxon>
        <taxon>metagenomes</taxon>
        <taxon>ecological metagenomes</taxon>
    </lineage>
</organism>
<dbReference type="AlphaFoldDB" id="A0A382W1W9"/>
<evidence type="ECO:0000313" key="2">
    <source>
        <dbReference type="EMBL" id="SVD52118.1"/>
    </source>
</evidence>
<gene>
    <name evidence="2" type="ORF">METZ01_LOCUS404972</name>
</gene>